<dbReference type="EMBL" id="ACUZ02000031">
    <property type="protein sequence ID" value="EFB31996.1"/>
    <property type="molecule type" value="Genomic_DNA"/>
</dbReference>
<sequence>MLLKARGWRGTSLPRESGNVWFSNPVWVLFLPITWRIRKS</sequence>
<evidence type="ECO:0000313" key="2">
    <source>
        <dbReference type="Proteomes" id="UP000004079"/>
    </source>
</evidence>
<reference evidence="1 2" key="1">
    <citation type="submission" date="2009-11" db="EMBL/GenBank/DDBJ databases">
        <authorList>
            <person name="Weinstock G."/>
            <person name="Sodergren E."/>
            <person name="Clifton S."/>
            <person name="Fulton L."/>
            <person name="Fulton B."/>
            <person name="Courtney L."/>
            <person name="Fronick C."/>
            <person name="Harrison M."/>
            <person name="Strong C."/>
            <person name="Farmer C."/>
            <person name="Delahaunty K."/>
            <person name="Markovic C."/>
            <person name="Hall O."/>
            <person name="Minx P."/>
            <person name="Tomlinson C."/>
            <person name="Mitreva M."/>
            <person name="Nelson J."/>
            <person name="Hou S."/>
            <person name="Wollam A."/>
            <person name="Pepin K.H."/>
            <person name="Johnson M."/>
            <person name="Bhonagiri V."/>
            <person name="Nash W.E."/>
            <person name="Warren W."/>
            <person name="Chinwalla A."/>
            <person name="Mardis E.R."/>
            <person name="Wilson R.K."/>
        </authorList>
    </citation>
    <scope>NUCLEOTIDE SEQUENCE [LARGE SCALE GENOMIC DNA]</scope>
    <source>
        <strain evidence="1 2">F0302</strain>
    </source>
</reference>
<organism evidence="1 2">
    <name type="scientific">Segatella oris F0302</name>
    <dbReference type="NCBI Taxonomy" id="649760"/>
    <lineage>
        <taxon>Bacteria</taxon>
        <taxon>Pseudomonadati</taxon>
        <taxon>Bacteroidota</taxon>
        <taxon>Bacteroidia</taxon>
        <taxon>Bacteroidales</taxon>
        <taxon>Prevotellaceae</taxon>
        <taxon>Segatella</taxon>
    </lineage>
</organism>
<comment type="caution">
    <text evidence="1">The sequence shown here is derived from an EMBL/GenBank/DDBJ whole genome shotgun (WGS) entry which is preliminary data.</text>
</comment>
<accession>D1QRY9</accession>
<dbReference type="AlphaFoldDB" id="D1QRY9"/>
<name>D1QRY9_9BACT</name>
<dbReference type="Proteomes" id="UP000004079">
    <property type="component" value="Unassembled WGS sequence"/>
</dbReference>
<dbReference type="HOGENOM" id="CLU_3294399_0_0_10"/>
<gene>
    <name evidence="1" type="ORF">HMPREF0971_01745</name>
</gene>
<protein>
    <submittedName>
        <fullName evidence="1">Uncharacterized protein</fullName>
    </submittedName>
</protein>
<proteinExistence type="predicted"/>
<evidence type="ECO:0000313" key="1">
    <source>
        <dbReference type="EMBL" id="EFB31996.1"/>
    </source>
</evidence>